<dbReference type="RefSeq" id="WP_184041980.1">
    <property type="nucleotide sequence ID" value="NZ_JACHHY010000056.1"/>
</dbReference>
<accession>A0A840MZP5</accession>
<gene>
    <name evidence="1" type="ORF">HNQ59_003936</name>
</gene>
<keyword evidence="2" id="KW-1185">Reference proteome</keyword>
<organism evidence="1 2">
    <name type="scientific">Chitinivorax tropicus</name>
    <dbReference type="NCBI Taxonomy" id="714531"/>
    <lineage>
        <taxon>Bacteria</taxon>
        <taxon>Pseudomonadati</taxon>
        <taxon>Pseudomonadota</taxon>
        <taxon>Betaproteobacteria</taxon>
        <taxon>Chitinivorax</taxon>
    </lineage>
</organism>
<evidence type="ECO:0000313" key="2">
    <source>
        <dbReference type="Proteomes" id="UP000575898"/>
    </source>
</evidence>
<protein>
    <submittedName>
        <fullName evidence="1">Uncharacterized protein</fullName>
    </submittedName>
</protein>
<dbReference type="EMBL" id="JACHHY010000056">
    <property type="protein sequence ID" value="MBB5020611.1"/>
    <property type="molecule type" value="Genomic_DNA"/>
</dbReference>
<dbReference type="Proteomes" id="UP000575898">
    <property type="component" value="Unassembled WGS sequence"/>
</dbReference>
<comment type="caution">
    <text evidence="1">The sequence shown here is derived from an EMBL/GenBank/DDBJ whole genome shotgun (WGS) entry which is preliminary data.</text>
</comment>
<sequence length="151" mass="16869">MRICKIDNDVIDCSLVGVDAHGFGRALASECAIPFSLKISAEEVVTYFGSYYQEFVDRESEDEGFLEELEGWALLLKETGYLSLEKILAEQPELISELLLNELSAEFMGYLFLDDAPALSKKYILQTLVTLEVMGGEVHCKGMAFINPLFP</sequence>
<reference evidence="1 2" key="1">
    <citation type="submission" date="2020-08" db="EMBL/GenBank/DDBJ databases">
        <title>Genomic Encyclopedia of Type Strains, Phase IV (KMG-IV): sequencing the most valuable type-strain genomes for metagenomic binning, comparative biology and taxonomic classification.</title>
        <authorList>
            <person name="Goeker M."/>
        </authorList>
    </citation>
    <scope>NUCLEOTIDE SEQUENCE [LARGE SCALE GENOMIC DNA]</scope>
    <source>
        <strain evidence="1 2">DSM 27165</strain>
    </source>
</reference>
<proteinExistence type="predicted"/>
<dbReference type="AlphaFoldDB" id="A0A840MZP5"/>
<name>A0A840MZP5_9PROT</name>
<evidence type="ECO:0000313" key="1">
    <source>
        <dbReference type="EMBL" id="MBB5020611.1"/>
    </source>
</evidence>